<keyword evidence="1" id="KW-1133">Transmembrane helix</keyword>
<proteinExistence type="predicted"/>
<gene>
    <name evidence="2" type="ORF">SORBI_3010G135450</name>
</gene>
<organism evidence="2 3">
    <name type="scientific">Sorghum bicolor</name>
    <name type="common">Sorghum</name>
    <name type="synonym">Sorghum vulgare</name>
    <dbReference type="NCBI Taxonomy" id="4558"/>
    <lineage>
        <taxon>Eukaryota</taxon>
        <taxon>Viridiplantae</taxon>
        <taxon>Streptophyta</taxon>
        <taxon>Embryophyta</taxon>
        <taxon>Tracheophyta</taxon>
        <taxon>Spermatophyta</taxon>
        <taxon>Magnoliopsida</taxon>
        <taxon>Liliopsida</taxon>
        <taxon>Poales</taxon>
        <taxon>Poaceae</taxon>
        <taxon>PACMAD clade</taxon>
        <taxon>Panicoideae</taxon>
        <taxon>Andropogonodae</taxon>
        <taxon>Andropogoneae</taxon>
        <taxon>Sorghinae</taxon>
        <taxon>Sorghum</taxon>
    </lineage>
</organism>
<evidence type="ECO:0000256" key="1">
    <source>
        <dbReference type="SAM" id="Phobius"/>
    </source>
</evidence>
<dbReference type="Gramene" id="OQU76358">
    <property type="protein sequence ID" value="OQU76358"/>
    <property type="gene ID" value="SORBI_3010G135450"/>
</dbReference>
<reference evidence="3" key="2">
    <citation type="journal article" date="2018" name="Plant J.">
        <title>The Sorghum bicolor reference genome: improved assembly, gene annotations, a transcriptome atlas, and signatures of genome organization.</title>
        <authorList>
            <person name="McCormick R.F."/>
            <person name="Truong S.K."/>
            <person name="Sreedasyam A."/>
            <person name="Jenkins J."/>
            <person name="Shu S."/>
            <person name="Sims D."/>
            <person name="Kennedy M."/>
            <person name="Amirebrahimi M."/>
            <person name="Weers B.D."/>
            <person name="McKinley B."/>
            <person name="Mattison A."/>
            <person name="Morishige D.T."/>
            <person name="Grimwood J."/>
            <person name="Schmutz J."/>
            <person name="Mullet J.E."/>
        </authorList>
    </citation>
    <scope>NUCLEOTIDE SEQUENCE [LARGE SCALE GENOMIC DNA]</scope>
    <source>
        <strain evidence="3">cv. BTx623</strain>
    </source>
</reference>
<sequence length="191" mass="20023">MVICFCGEESDRLRLSPTIITQNTRPICLLGSATGVSDCRTVSFIRSPFRLRVFLGSVPVAVAAAPCLFVVVLRHQFPFFAVLVGFVLVAAAVAIGAPAAASSDVAVPAVLMSSGHSGGRSDVPATCRVHVTEGATVEPNPEVGAPFEEVVTETWEVSEGPSQLCNQGEAQEPTCFGPCCVSVVEVDDEEE</sequence>
<keyword evidence="3" id="KW-1185">Reference proteome</keyword>
<keyword evidence="1" id="KW-0472">Membrane</keyword>
<feature type="transmembrane region" description="Helical" evidence="1">
    <location>
        <begin position="53"/>
        <end position="73"/>
    </location>
</feature>
<dbReference type="Proteomes" id="UP000000768">
    <property type="component" value="Chromosome 10"/>
</dbReference>
<accession>A0A1W0VSV0</accession>
<feature type="transmembrane region" description="Helical" evidence="1">
    <location>
        <begin position="79"/>
        <end position="101"/>
    </location>
</feature>
<dbReference type="AlphaFoldDB" id="A0A1W0VSV0"/>
<dbReference type="InParanoid" id="A0A1W0VSV0"/>
<reference evidence="2 3" key="1">
    <citation type="journal article" date="2009" name="Nature">
        <title>The Sorghum bicolor genome and the diversification of grasses.</title>
        <authorList>
            <person name="Paterson A.H."/>
            <person name="Bowers J.E."/>
            <person name="Bruggmann R."/>
            <person name="Dubchak I."/>
            <person name="Grimwood J."/>
            <person name="Gundlach H."/>
            <person name="Haberer G."/>
            <person name="Hellsten U."/>
            <person name="Mitros T."/>
            <person name="Poliakov A."/>
            <person name="Schmutz J."/>
            <person name="Spannagl M."/>
            <person name="Tang H."/>
            <person name="Wang X."/>
            <person name="Wicker T."/>
            <person name="Bharti A.K."/>
            <person name="Chapman J."/>
            <person name="Feltus F.A."/>
            <person name="Gowik U."/>
            <person name="Grigoriev I.V."/>
            <person name="Lyons E."/>
            <person name="Maher C.A."/>
            <person name="Martis M."/>
            <person name="Narechania A."/>
            <person name="Otillar R.P."/>
            <person name="Penning B.W."/>
            <person name="Salamov A.A."/>
            <person name="Wang Y."/>
            <person name="Zhang L."/>
            <person name="Carpita N.C."/>
            <person name="Freeling M."/>
            <person name="Gingle A.R."/>
            <person name="Hash C.T."/>
            <person name="Keller B."/>
            <person name="Klein P."/>
            <person name="Kresovich S."/>
            <person name="McCann M.C."/>
            <person name="Ming R."/>
            <person name="Peterson D.G."/>
            <person name="Mehboob-ur-Rahman"/>
            <person name="Ware D."/>
            <person name="Westhoff P."/>
            <person name="Mayer K.F."/>
            <person name="Messing J."/>
            <person name="Rokhsar D.S."/>
        </authorList>
    </citation>
    <scope>NUCLEOTIDE SEQUENCE [LARGE SCALE GENOMIC DNA]</scope>
    <source>
        <strain evidence="3">cv. BTx623</strain>
    </source>
</reference>
<evidence type="ECO:0000313" key="2">
    <source>
        <dbReference type="EMBL" id="OQU76358.1"/>
    </source>
</evidence>
<evidence type="ECO:0000313" key="3">
    <source>
        <dbReference type="Proteomes" id="UP000000768"/>
    </source>
</evidence>
<name>A0A1W0VSV0_SORBI</name>
<dbReference type="EMBL" id="CM000769">
    <property type="protein sequence ID" value="OQU76358.1"/>
    <property type="molecule type" value="Genomic_DNA"/>
</dbReference>
<protein>
    <submittedName>
        <fullName evidence="2">Uncharacterized protein</fullName>
    </submittedName>
</protein>
<keyword evidence="1" id="KW-0812">Transmembrane</keyword>